<feature type="chain" id="PRO_5023489854" description="Phosphatidylserine decarboxylase alpha chain" evidence="12">
    <location>
        <begin position="255"/>
        <end position="290"/>
    </location>
</feature>
<sequence length="290" mass="32661">MITLGNRLFVLLQYLVPQHLLSRLTGYVARCRVRWFKNRLINAFIARYGVDMRAARGETAEDYENFNAFFTRRLKAHLRSVATHPQDVASPADGTLGQFSTLESETLVQAKGHKYSLYELLGGDVERALPFINGEYATIYLAPRDYHRVHMPLSGTLREMVYIPGKLFSVNSVTTGTVPRLFARNERVVCRFDTEQGPLAIVLVGAMIVSSIHTVWHGPVCPHARQIQTFTYEETDAAAIQLKKGDELGHFRLGSTVIILFAPNQMQWNEAINSGTTVRFGEAIGRTFQL</sequence>
<dbReference type="GO" id="GO:0005886">
    <property type="term" value="C:plasma membrane"/>
    <property type="evidence" value="ECO:0007669"/>
    <property type="project" value="UniProtKB-SubCell"/>
</dbReference>
<evidence type="ECO:0000313" key="13">
    <source>
        <dbReference type="EMBL" id="GAL58170.1"/>
    </source>
</evidence>
<evidence type="ECO:0000256" key="4">
    <source>
        <dbReference type="ARBA" id="ARBA00022793"/>
    </source>
</evidence>
<feature type="chain" id="PRO_5023489853" description="Phosphatidylserine decarboxylase beta chain" evidence="12">
    <location>
        <begin position="1"/>
        <end position="254"/>
    </location>
</feature>
<keyword evidence="11 12" id="KW-0670">Pyruvate</keyword>
<dbReference type="STRING" id="1115515.EV102420_09_02020"/>
<keyword evidence="3 12" id="KW-0444">Lipid biosynthesis</keyword>
<dbReference type="GO" id="GO:0006646">
    <property type="term" value="P:phosphatidylethanolamine biosynthetic process"/>
    <property type="evidence" value="ECO:0007669"/>
    <property type="project" value="UniProtKB-UniRule"/>
</dbReference>
<proteinExistence type="inferred from homology"/>
<keyword evidence="10 12" id="KW-1208">Phospholipid metabolism</keyword>
<dbReference type="EC" id="4.1.1.65" evidence="12"/>
<comment type="pathway">
    <text evidence="12">Phospholipid metabolism; phosphatidylethanolamine biosynthesis; phosphatidylethanolamine from CDP-diacylglycerol: step 2/2.</text>
</comment>
<dbReference type="GO" id="GO:0004609">
    <property type="term" value="F:phosphatidylserine decarboxylase activity"/>
    <property type="evidence" value="ECO:0007669"/>
    <property type="project" value="UniProtKB-UniRule"/>
</dbReference>
<evidence type="ECO:0000256" key="6">
    <source>
        <dbReference type="ARBA" id="ARBA00023136"/>
    </source>
</evidence>
<comment type="catalytic activity">
    <reaction evidence="12">
        <text>a 1,2-diacyl-sn-glycero-3-phospho-L-serine + H(+) = a 1,2-diacyl-sn-glycero-3-phosphoethanolamine + CO2</text>
        <dbReference type="Rhea" id="RHEA:20828"/>
        <dbReference type="ChEBI" id="CHEBI:15378"/>
        <dbReference type="ChEBI" id="CHEBI:16526"/>
        <dbReference type="ChEBI" id="CHEBI:57262"/>
        <dbReference type="ChEBI" id="CHEBI:64612"/>
        <dbReference type="EC" id="4.1.1.65"/>
    </reaction>
</comment>
<dbReference type="InterPro" id="IPR033177">
    <property type="entry name" value="PSD-B"/>
</dbReference>
<gene>
    <name evidence="12 13" type="primary">psd</name>
    <name evidence="13" type="ORF">EV102420_09_02020</name>
</gene>
<evidence type="ECO:0000256" key="2">
    <source>
        <dbReference type="ARBA" id="ARBA00022475"/>
    </source>
</evidence>
<dbReference type="AlphaFoldDB" id="A0A090UZW8"/>
<name>A0A090UZW8_PSEVU</name>
<dbReference type="Pfam" id="PF02666">
    <property type="entry name" value="PS_Dcarbxylase"/>
    <property type="match status" value="1"/>
</dbReference>
<comment type="function">
    <text evidence="12">Catalyzes the formation of phosphatidylethanolamine (PtdEtn) from phosphatidylserine (PtdSer).</text>
</comment>
<comment type="subunit">
    <text evidence="12">Heterodimer of a large membrane-associated beta subunit and a small pyruvoyl-containing alpha subunit.</text>
</comment>
<keyword evidence="7 12" id="KW-0865">Zymogen</keyword>
<keyword evidence="2 12" id="KW-1003">Cell membrane</keyword>
<feature type="active site" description="Schiff-base intermediate with substrate; via pyruvic acid; for decarboxylase activity" evidence="12">
    <location>
        <position position="255"/>
    </location>
</feature>
<comment type="pathway">
    <text evidence="1">Lipid metabolism.</text>
</comment>
<dbReference type="PANTHER" id="PTHR10067">
    <property type="entry name" value="PHOSPHATIDYLSERINE DECARBOXYLASE"/>
    <property type="match status" value="1"/>
</dbReference>
<feature type="site" description="Cleavage (non-hydrolytic); by autocatalysis" evidence="12">
    <location>
        <begin position="254"/>
        <end position="255"/>
    </location>
</feature>
<keyword evidence="8 12" id="KW-0594">Phospholipid biosynthesis</keyword>
<keyword evidence="4 12" id="KW-0210">Decarboxylase</keyword>
<dbReference type="HAMAP" id="MF_00662">
    <property type="entry name" value="PS_decarb_PSD_B_type1"/>
    <property type="match status" value="1"/>
</dbReference>
<feature type="active site" description="Charge relay system; for autoendoproteolytic cleavage activity" evidence="12">
    <location>
        <position position="150"/>
    </location>
</feature>
<comment type="PTM">
    <text evidence="12">Is synthesized initially as an inactive proenzyme. Formation of the active enzyme involves a self-maturation process in which the active site pyruvoyl group is generated from an internal serine residue via an autocatalytic post-translational modification. Two non-identical subunits are generated from the proenzyme in this reaction, and the pyruvate is formed at the N-terminus of the alpha chain, which is derived from the carboxyl end of the proenzyme. The autoendoproteolytic cleavage occurs by a canonical serine protease mechanism, in which the side chain hydroxyl group of the serine supplies its oxygen atom to form the C-terminus of the beta chain, while the remainder of the serine residue undergoes an oxidative deamination to produce ammonia and the pyruvoyl prosthetic group on the alpha chain. During this reaction, the Ser that is part of the protease active site of the proenzyme becomes the pyruvoyl prosthetic group, which constitutes an essential element of the active site of the mature decarboxylase.</text>
</comment>
<comment type="caution">
    <text evidence="13">The sequence shown here is derived from an EMBL/GenBank/DDBJ whole genome shotgun (WGS) entry which is preliminary data.</text>
</comment>
<feature type="modified residue" description="Pyruvic acid (Ser); by autocatalysis" evidence="12">
    <location>
        <position position="255"/>
    </location>
</feature>
<dbReference type="eggNOG" id="COG0688">
    <property type="taxonomic scope" value="Bacteria"/>
</dbReference>
<protein>
    <recommendedName>
        <fullName evidence="12">Phosphatidylserine decarboxylase proenzyme</fullName>
        <ecNumber evidence="12">4.1.1.65</ecNumber>
    </recommendedName>
    <component>
        <recommendedName>
            <fullName evidence="12">Phosphatidylserine decarboxylase alpha chain</fullName>
        </recommendedName>
    </component>
    <component>
        <recommendedName>
            <fullName evidence="12">Phosphatidylserine decarboxylase beta chain</fullName>
        </recommendedName>
    </component>
</protein>
<keyword evidence="6 12" id="KW-0472">Membrane</keyword>
<dbReference type="NCBIfam" id="TIGR00163">
    <property type="entry name" value="PS_decarb"/>
    <property type="match status" value="1"/>
</dbReference>
<evidence type="ECO:0000256" key="1">
    <source>
        <dbReference type="ARBA" id="ARBA00005189"/>
    </source>
</evidence>
<organism evidence="13 14">
    <name type="scientific">Pseudescherichia vulneris NBRC 102420</name>
    <dbReference type="NCBI Taxonomy" id="1115515"/>
    <lineage>
        <taxon>Bacteria</taxon>
        <taxon>Pseudomonadati</taxon>
        <taxon>Pseudomonadota</taxon>
        <taxon>Gammaproteobacteria</taxon>
        <taxon>Enterobacterales</taxon>
        <taxon>Enterobacteriaceae</taxon>
        <taxon>Pseudescherichia</taxon>
    </lineage>
</organism>
<dbReference type="InterPro" id="IPR033178">
    <property type="entry name" value="PSD_type1_pro"/>
</dbReference>
<evidence type="ECO:0000256" key="3">
    <source>
        <dbReference type="ARBA" id="ARBA00022516"/>
    </source>
</evidence>
<evidence type="ECO:0000256" key="7">
    <source>
        <dbReference type="ARBA" id="ARBA00023145"/>
    </source>
</evidence>
<dbReference type="EMBL" id="BBMZ01000009">
    <property type="protein sequence ID" value="GAL58170.1"/>
    <property type="molecule type" value="Genomic_DNA"/>
</dbReference>
<evidence type="ECO:0000256" key="10">
    <source>
        <dbReference type="ARBA" id="ARBA00023264"/>
    </source>
</evidence>
<evidence type="ECO:0000256" key="5">
    <source>
        <dbReference type="ARBA" id="ARBA00023098"/>
    </source>
</evidence>
<dbReference type="Proteomes" id="UP000029462">
    <property type="component" value="Unassembled WGS sequence"/>
</dbReference>
<evidence type="ECO:0000256" key="11">
    <source>
        <dbReference type="ARBA" id="ARBA00023317"/>
    </source>
</evidence>
<evidence type="ECO:0000256" key="8">
    <source>
        <dbReference type="ARBA" id="ARBA00023209"/>
    </source>
</evidence>
<reference evidence="13 14" key="1">
    <citation type="submission" date="2014-09" db="EMBL/GenBank/DDBJ databases">
        <title>Whole genome shotgun sequence of Escherichia vulneris NBRC 102420.</title>
        <authorList>
            <person name="Yoshida Y."/>
            <person name="Hosoyama A."/>
            <person name="Tsuchikane K."/>
            <person name="Ohji S."/>
            <person name="Ichikawa N."/>
            <person name="Kimura A."/>
            <person name="Yamazoe A."/>
            <person name="Ezaki T."/>
            <person name="Fujita N."/>
        </authorList>
    </citation>
    <scope>NUCLEOTIDE SEQUENCE [LARGE SCALE GENOMIC DNA]</scope>
    <source>
        <strain evidence="13 14">NBRC 102420</strain>
    </source>
</reference>
<dbReference type="InterPro" id="IPR003817">
    <property type="entry name" value="PS_Dcarbxylase"/>
</dbReference>
<accession>A0A090UZW8</accession>
<dbReference type="UniPathway" id="UPA00558">
    <property type="reaction ID" value="UER00616"/>
</dbReference>
<dbReference type="PANTHER" id="PTHR10067:SF6">
    <property type="entry name" value="PHOSPHATIDYLSERINE DECARBOXYLASE PROENZYME, MITOCHONDRIAL"/>
    <property type="match status" value="1"/>
</dbReference>
<comment type="subcellular location">
    <subcellularLocation>
        <location evidence="12">Cell membrane</location>
        <topology evidence="12">Peripheral membrane protein</topology>
    </subcellularLocation>
</comment>
<comment type="cofactor">
    <cofactor evidence="12">
        <name>pyruvate</name>
        <dbReference type="ChEBI" id="CHEBI:15361"/>
    </cofactor>
    <text evidence="12">Binds 1 pyruvoyl group covalently per subunit.</text>
</comment>
<feature type="active site" description="Charge relay system; for autoendoproteolytic cleavage activity" evidence="12">
    <location>
        <position position="93"/>
    </location>
</feature>
<dbReference type="RefSeq" id="WP_255211668.1">
    <property type="nucleotide sequence ID" value="NZ_BBMZ01000009.1"/>
</dbReference>
<evidence type="ECO:0000256" key="9">
    <source>
        <dbReference type="ARBA" id="ARBA00023239"/>
    </source>
</evidence>
<keyword evidence="14" id="KW-1185">Reference proteome</keyword>
<keyword evidence="9 12" id="KW-0456">Lyase</keyword>
<comment type="similarity">
    <text evidence="12">Belongs to the phosphatidylserine decarboxylase family. PSD-B subfamily. Prokaryotic type I sub-subfamily.</text>
</comment>
<keyword evidence="5 12" id="KW-0443">Lipid metabolism</keyword>
<evidence type="ECO:0000313" key="14">
    <source>
        <dbReference type="Proteomes" id="UP000029462"/>
    </source>
</evidence>
<evidence type="ECO:0000256" key="12">
    <source>
        <dbReference type="HAMAP-Rule" id="MF_00662"/>
    </source>
</evidence>
<feature type="active site" description="Charge relay system; for autoendoproteolytic cleavage activity" evidence="12">
    <location>
        <position position="255"/>
    </location>
</feature>